<keyword evidence="4 6" id="KW-0472">Membrane</keyword>
<dbReference type="GO" id="GO:0016020">
    <property type="term" value="C:membrane"/>
    <property type="evidence" value="ECO:0007669"/>
    <property type="project" value="UniProtKB-SubCell"/>
</dbReference>
<dbReference type="InterPro" id="IPR051085">
    <property type="entry name" value="MB_O-acyltransferase"/>
</dbReference>
<evidence type="ECO:0000256" key="6">
    <source>
        <dbReference type="SAM" id="Phobius"/>
    </source>
</evidence>
<feature type="transmembrane region" description="Helical" evidence="6">
    <location>
        <begin position="453"/>
        <end position="476"/>
    </location>
</feature>
<evidence type="ECO:0000256" key="4">
    <source>
        <dbReference type="ARBA" id="ARBA00023136"/>
    </source>
</evidence>
<comment type="similarity">
    <text evidence="5">Belongs to the membrane-bound acyltransferase family. HHAT subfamily.</text>
</comment>
<evidence type="ECO:0000313" key="8">
    <source>
        <dbReference type="Proteomes" id="UP001231518"/>
    </source>
</evidence>
<feature type="transmembrane region" description="Helical" evidence="6">
    <location>
        <begin position="496"/>
        <end position="514"/>
    </location>
</feature>
<keyword evidence="3 6" id="KW-1133">Transmembrane helix</keyword>
<evidence type="ECO:0000256" key="3">
    <source>
        <dbReference type="ARBA" id="ARBA00022989"/>
    </source>
</evidence>
<evidence type="ECO:0000313" key="7">
    <source>
        <dbReference type="EMBL" id="KAJ8735699.1"/>
    </source>
</evidence>
<proteinExistence type="inferred from homology"/>
<keyword evidence="2 6" id="KW-0812">Transmembrane</keyword>
<comment type="subcellular location">
    <subcellularLocation>
        <location evidence="1">Membrane</location>
        <topology evidence="1">Multi-pass membrane protein</topology>
    </subcellularLocation>
</comment>
<reference evidence="7" key="1">
    <citation type="submission" date="2023-03" db="EMBL/GenBank/DDBJ databases">
        <title>Chromosome-level genomes of two armyworms, Mythimna separata and Mythimna loreyi, provide insights into the biosynthesis and reception of sex pheromones.</title>
        <authorList>
            <person name="Zhao H."/>
        </authorList>
    </citation>
    <scope>NUCLEOTIDE SEQUENCE</scope>
    <source>
        <strain evidence="7">BeijingLab</strain>
        <tissue evidence="7">Pupa</tissue>
    </source>
</reference>
<evidence type="ECO:0000256" key="5">
    <source>
        <dbReference type="ARBA" id="ARBA00038268"/>
    </source>
</evidence>
<evidence type="ECO:0000256" key="1">
    <source>
        <dbReference type="ARBA" id="ARBA00004141"/>
    </source>
</evidence>
<sequence length="531" mass="63010">MKNELNRFENFIHFSLWTLACFYSIHKLVRSQTEILENSHKLQYEIRDLSPGWRSISRLKDESDVEWSTWKYHIRTSWFFMLIQFLGSEIIRRKNPSILKYWYIISSVIYILKYMGYKQLIIILAQPVIFAVIVFVGGKKYCIWLTSILLLAGYNTLKYKYFFWRFLDTDNLQDEEVFVMLYTIAWIELRCISFCIDYVDKQDKYSQAPDKTILIQASLFEELINMFSYVLYLPLLFVGPILLYEEFDRSFHRKNENLSLRLKSFFLDMMRFLIYGTLLEIAFHYVYFFAMQSNMEAIHKLPSLALCGGGLWMGLEFHLKYVISYGTTAAYSRLDHIDPPPTPRCIFRIHVYSQMWRYFDVGLYRFLLRYIYKPVFYTLSQSIILPKIVYKLLSSLITFMFIFMWHGTMWNIFVWSVLNYLGIAIEYFGKAVAESENYKLFKEKVLKTNAMEVRFTAFLCAPLLGLSAISNFYLFAGSDIGNLYFGLVQWPSLCNFVLVYMSLYCCCHVAIALYDVPSRTDVRKTEIKTAL</sequence>
<dbReference type="PANTHER" id="PTHR13285">
    <property type="entry name" value="ACYLTRANSFERASE"/>
    <property type="match status" value="1"/>
</dbReference>
<dbReference type="PANTHER" id="PTHR13285:SF18">
    <property type="entry name" value="PROTEIN-CYSTEINE N-PALMITOYLTRANSFERASE RASP"/>
    <property type="match status" value="1"/>
</dbReference>
<dbReference type="PROSITE" id="PS51257">
    <property type="entry name" value="PROKAR_LIPOPROTEIN"/>
    <property type="match status" value="1"/>
</dbReference>
<evidence type="ECO:0008006" key="9">
    <source>
        <dbReference type="Google" id="ProtNLM"/>
    </source>
</evidence>
<accession>A0AAD8DZV5</accession>
<dbReference type="Proteomes" id="UP001231518">
    <property type="component" value="Chromosome 2"/>
</dbReference>
<evidence type="ECO:0000256" key="2">
    <source>
        <dbReference type="ARBA" id="ARBA00022692"/>
    </source>
</evidence>
<comment type="caution">
    <text evidence="7">The sequence shown here is derived from an EMBL/GenBank/DDBJ whole genome shotgun (WGS) entry which is preliminary data.</text>
</comment>
<feature type="transmembrane region" description="Helical" evidence="6">
    <location>
        <begin position="98"/>
        <end position="114"/>
    </location>
</feature>
<feature type="transmembrane region" description="Helical" evidence="6">
    <location>
        <begin position="219"/>
        <end position="244"/>
    </location>
</feature>
<dbReference type="GO" id="GO:0016409">
    <property type="term" value="F:palmitoyltransferase activity"/>
    <property type="evidence" value="ECO:0007669"/>
    <property type="project" value="TreeGrafter"/>
</dbReference>
<protein>
    <recommendedName>
        <fullName evidence="9">Protein-cysteine N-palmitoyltransferase Rasp</fullName>
    </recommendedName>
</protein>
<dbReference type="AlphaFoldDB" id="A0AAD8DZV5"/>
<organism evidence="7 8">
    <name type="scientific">Mythimna separata</name>
    <name type="common">Oriental armyworm</name>
    <name type="synonym">Pseudaletia separata</name>
    <dbReference type="NCBI Taxonomy" id="271217"/>
    <lineage>
        <taxon>Eukaryota</taxon>
        <taxon>Metazoa</taxon>
        <taxon>Ecdysozoa</taxon>
        <taxon>Arthropoda</taxon>
        <taxon>Hexapoda</taxon>
        <taxon>Insecta</taxon>
        <taxon>Pterygota</taxon>
        <taxon>Neoptera</taxon>
        <taxon>Endopterygota</taxon>
        <taxon>Lepidoptera</taxon>
        <taxon>Glossata</taxon>
        <taxon>Ditrysia</taxon>
        <taxon>Noctuoidea</taxon>
        <taxon>Noctuidae</taxon>
        <taxon>Noctuinae</taxon>
        <taxon>Hadenini</taxon>
        <taxon>Mythimna</taxon>
    </lineage>
</organism>
<name>A0AAD8DZV5_MYTSE</name>
<feature type="transmembrane region" description="Helical" evidence="6">
    <location>
        <begin position="412"/>
        <end position="433"/>
    </location>
</feature>
<feature type="transmembrane region" description="Helical" evidence="6">
    <location>
        <begin position="272"/>
        <end position="290"/>
    </location>
</feature>
<dbReference type="GO" id="GO:0005783">
    <property type="term" value="C:endoplasmic reticulum"/>
    <property type="evidence" value="ECO:0007669"/>
    <property type="project" value="TreeGrafter"/>
</dbReference>
<keyword evidence="8" id="KW-1185">Reference proteome</keyword>
<feature type="transmembrane region" description="Helical" evidence="6">
    <location>
        <begin position="388"/>
        <end position="406"/>
    </location>
</feature>
<dbReference type="EMBL" id="JARGEI010000002">
    <property type="protein sequence ID" value="KAJ8735699.1"/>
    <property type="molecule type" value="Genomic_DNA"/>
</dbReference>
<dbReference type="Pfam" id="PF03062">
    <property type="entry name" value="MBOAT"/>
    <property type="match status" value="1"/>
</dbReference>
<gene>
    <name evidence="7" type="ORF">PYW07_007319</name>
</gene>
<dbReference type="InterPro" id="IPR004299">
    <property type="entry name" value="MBOAT_fam"/>
</dbReference>